<dbReference type="PIRSF" id="PIRSF004930">
    <property type="entry name" value="Tln_factor_SUA5"/>
    <property type="match status" value="1"/>
</dbReference>
<dbReference type="GO" id="GO:0061710">
    <property type="term" value="F:L-threonylcarbamoyladenylate synthase"/>
    <property type="evidence" value="ECO:0007669"/>
    <property type="project" value="UniProtKB-EC"/>
</dbReference>
<protein>
    <recommendedName>
        <fullName evidence="4 13">Threonylcarbamoyl-AMP synthase</fullName>
        <shortName evidence="13">TC-AMP synthase</shortName>
        <ecNumber evidence="3 13">2.7.7.87</ecNumber>
    </recommendedName>
    <alternativeName>
        <fullName evidence="11 13">L-threonylcarbamoyladenylate synthase</fullName>
    </alternativeName>
</protein>
<name>A0A271J576_9BACT</name>
<gene>
    <name evidence="16" type="ORF">BSZ37_16020</name>
</gene>
<dbReference type="GO" id="GO:0008033">
    <property type="term" value="P:tRNA processing"/>
    <property type="evidence" value="ECO:0007669"/>
    <property type="project" value="UniProtKB-KW"/>
</dbReference>
<dbReference type="Proteomes" id="UP000216339">
    <property type="component" value="Unassembled WGS sequence"/>
</dbReference>
<accession>A0A271J576</accession>
<feature type="binding site" evidence="14">
    <location>
        <position position="186"/>
    </location>
    <ligand>
        <name>ATP</name>
        <dbReference type="ChEBI" id="CHEBI:30616"/>
    </ligand>
</feature>
<organism evidence="16 17">
    <name type="scientific">Rubrivirga marina</name>
    <dbReference type="NCBI Taxonomy" id="1196024"/>
    <lineage>
        <taxon>Bacteria</taxon>
        <taxon>Pseudomonadati</taxon>
        <taxon>Rhodothermota</taxon>
        <taxon>Rhodothermia</taxon>
        <taxon>Rhodothermales</taxon>
        <taxon>Rubricoccaceae</taxon>
        <taxon>Rubrivirga</taxon>
    </lineage>
</organism>
<dbReference type="AlphaFoldDB" id="A0A271J576"/>
<evidence type="ECO:0000256" key="11">
    <source>
        <dbReference type="ARBA" id="ARBA00029774"/>
    </source>
</evidence>
<keyword evidence="6 13" id="KW-0808">Transferase</keyword>
<proteinExistence type="inferred from homology"/>
<feature type="binding site" evidence="14">
    <location>
        <position position="55"/>
    </location>
    <ligand>
        <name>ATP</name>
        <dbReference type="ChEBI" id="CHEBI:30616"/>
    </ligand>
</feature>
<evidence type="ECO:0000256" key="7">
    <source>
        <dbReference type="ARBA" id="ARBA00022694"/>
    </source>
</evidence>
<keyword evidence="10 13" id="KW-0067">ATP-binding</keyword>
<dbReference type="InterPro" id="IPR017945">
    <property type="entry name" value="DHBP_synth_RibB-like_a/b_dom"/>
</dbReference>
<dbReference type="InterPro" id="IPR038385">
    <property type="entry name" value="Sua5/YwlC_C"/>
</dbReference>
<dbReference type="Pfam" id="PF01300">
    <property type="entry name" value="Sua5_yciO_yrdC"/>
    <property type="match status" value="1"/>
</dbReference>
<evidence type="ECO:0000256" key="5">
    <source>
        <dbReference type="ARBA" id="ARBA00022490"/>
    </source>
</evidence>
<comment type="catalytic activity">
    <reaction evidence="12 13">
        <text>L-threonine + hydrogencarbonate + ATP = L-threonylcarbamoyladenylate + diphosphate + H2O</text>
        <dbReference type="Rhea" id="RHEA:36407"/>
        <dbReference type="ChEBI" id="CHEBI:15377"/>
        <dbReference type="ChEBI" id="CHEBI:17544"/>
        <dbReference type="ChEBI" id="CHEBI:30616"/>
        <dbReference type="ChEBI" id="CHEBI:33019"/>
        <dbReference type="ChEBI" id="CHEBI:57926"/>
        <dbReference type="ChEBI" id="CHEBI:73682"/>
        <dbReference type="EC" id="2.7.7.87"/>
    </reaction>
</comment>
<evidence type="ECO:0000256" key="9">
    <source>
        <dbReference type="ARBA" id="ARBA00022741"/>
    </source>
</evidence>
<dbReference type="GO" id="GO:0005524">
    <property type="term" value="F:ATP binding"/>
    <property type="evidence" value="ECO:0007669"/>
    <property type="project" value="UniProtKB-UniRule"/>
</dbReference>
<comment type="caution">
    <text evidence="16">The sequence shown here is derived from an EMBL/GenBank/DDBJ whole genome shotgun (WGS) entry which is preliminary data.</text>
</comment>
<dbReference type="NCBIfam" id="TIGR00057">
    <property type="entry name" value="L-threonylcarbamoyladenylate synthase"/>
    <property type="match status" value="1"/>
</dbReference>
<dbReference type="RefSeq" id="WP_095511510.1">
    <property type="nucleotide sequence ID" value="NZ_MQWD01000001.1"/>
</dbReference>
<dbReference type="PANTHER" id="PTHR17490">
    <property type="entry name" value="SUA5"/>
    <property type="match status" value="1"/>
</dbReference>
<dbReference type="InterPro" id="IPR005145">
    <property type="entry name" value="Sua5_C"/>
</dbReference>
<keyword evidence="17" id="KW-1185">Reference proteome</keyword>
<dbReference type="GO" id="GO:0006450">
    <property type="term" value="P:regulation of translational fidelity"/>
    <property type="evidence" value="ECO:0007669"/>
    <property type="project" value="TreeGrafter"/>
</dbReference>
<evidence type="ECO:0000256" key="4">
    <source>
        <dbReference type="ARBA" id="ARBA00015492"/>
    </source>
</evidence>
<evidence type="ECO:0000256" key="1">
    <source>
        <dbReference type="ARBA" id="ARBA00004496"/>
    </source>
</evidence>
<reference evidence="16 17" key="1">
    <citation type="submission" date="2016-11" db="EMBL/GenBank/DDBJ databases">
        <title>Study of marine rhodopsin-containing bacteria.</title>
        <authorList>
            <person name="Yoshizawa S."/>
            <person name="Kumagai Y."/>
            <person name="Kogure K."/>
        </authorList>
    </citation>
    <scope>NUCLEOTIDE SEQUENCE [LARGE SCALE GENOMIC DNA]</scope>
    <source>
        <strain evidence="16 17">SAORIC-28</strain>
    </source>
</reference>
<dbReference type="EC" id="2.7.7.87" evidence="3 13"/>
<feature type="binding site" evidence="14">
    <location>
        <position position="113"/>
    </location>
    <ligand>
        <name>L-threonine</name>
        <dbReference type="ChEBI" id="CHEBI:57926"/>
    </ligand>
</feature>
<feature type="binding site" evidence="14">
    <location>
        <position position="60"/>
    </location>
    <ligand>
        <name>L-threonine</name>
        <dbReference type="ChEBI" id="CHEBI:57926"/>
    </ligand>
</feature>
<evidence type="ECO:0000256" key="14">
    <source>
        <dbReference type="PIRSR" id="PIRSR004930-1"/>
    </source>
</evidence>
<dbReference type="EMBL" id="MQWD01000001">
    <property type="protein sequence ID" value="PAP77839.1"/>
    <property type="molecule type" value="Genomic_DNA"/>
</dbReference>
<feature type="binding site" evidence="14">
    <location>
        <position position="142"/>
    </location>
    <ligand>
        <name>L-threonine</name>
        <dbReference type="ChEBI" id="CHEBI:57926"/>
    </ligand>
</feature>
<comment type="similarity">
    <text evidence="2 13">Belongs to the SUA5 family.</text>
</comment>
<feature type="binding site" evidence="14">
    <location>
        <position position="132"/>
    </location>
    <ligand>
        <name>L-threonine</name>
        <dbReference type="ChEBI" id="CHEBI:57926"/>
    </ligand>
</feature>
<comment type="function">
    <text evidence="13">Required for the formation of a threonylcarbamoyl group on adenosine at position 37 (t(6)A37) in tRNAs that read codons beginning with adenine.</text>
</comment>
<evidence type="ECO:0000256" key="10">
    <source>
        <dbReference type="ARBA" id="ARBA00022840"/>
    </source>
</evidence>
<dbReference type="PANTHER" id="PTHR17490:SF16">
    <property type="entry name" value="THREONYLCARBAMOYL-AMP SYNTHASE"/>
    <property type="match status" value="1"/>
</dbReference>
<evidence type="ECO:0000256" key="13">
    <source>
        <dbReference type="PIRNR" id="PIRNR004930"/>
    </source>
</evidence>
<feature type="binding site" evidence="14">
    <location>
        <position position="51"/>
    </location>
    <ligand>
        <name>ATP</name>
        <dbReference type="ChEBI" id="CHEBI:30616"/>
    </ligand>
</feature>
<dbReference type="GO" id="GO:0005737">
    <property type="term" value="C:cytoplasm"/>
    <property type="evidence" value="ECO:0007669"/>
    <property type="project" value="UniProtKB-SubCell"/>
</dbReference>
<keyword evidence="7 13" id="KW-0819">tRNA processing</keyword>
<evidence type="ECO:0000313" key="16">
    <source>
        <dbReference type="EMBL" id="PAP77839.1"/>
    </source>
</evidence>
<comment type="subcellular location">
    <subcellularLocation>
        <location evidence="1 13">Cytoplasm</location>
    </subcellularLocation>
</comment>
<dbReference type="SUPFAM" id="SSF55821">
    <property type="entry name" value="YrdC/RibB"/>
    <property type="match status" value="1"/>
</dbReference>
<keyword evidence="5 13" id="KW-0963">Cytoplasm</keyword>
<feature type="binding site" evidence="14">
    <location>
        <position position="134"/>
    </location>
    <ligand>
        <name>ATP</name>
        <dbReference type="ChEBI" id="CHEBI:30616"/>
    </ligand>
</feature>
<evidence type="ECO:0000313" key="17">
    <source>
        <dbReference type="Proteomes" id="UP000216339"/>
    </source>
</evidence>
<evidence type="ECO:0000256" key="3">
    <source>
        <dbReference type="ARBA" id="ARBA00012584"/>
    </source>
</evidence>
<dbReference type="Gene3D" id="3.90.870.10">
    <property type="entry name" value="DHBP synthase"/>
    <property type="match status" value="1"/>
</dbReference>
<evidence type="ECO:0000259" key="15">
    <source>
        <dbReference type="PROSITE" id="PS51163"/>
    </source>
</evidence>
<evidence type="ECO:0000256" key="8">
    <source>
        <dbReference type="ARBA" id="ARBA00022695"/>
    </source>
</evidence>
<feature type="binding site" evidence="14">
    <location>
        <position position="223"/>
    </location>
    <ligand>
        <name>ATP</name>
        <dbReference type="ChEBI" id="CHEBI:30616"/>
    </ligand>
</feature>
<feature type="domain" description="YrdC-like" evidence="15">
    <location>
        <begin position="6"/>
        <end position="190"/>
    </location>
</feature>
<evidence type="ECO:0000256" key="12">
    <source>
        <dbReference type="ARBA" id="ARBA00048366"/>
    </source>
</evidence>
<evidence type="ECO:0000256" key="6">
    <source>
        <dbReference type="ARBA" id="ARBA00022679"/>
    </source>
</evidence>
<dbReference type="Pfam" id="PF03481">
    <property type="entry name" value="Sua5_C"/>
    <property type="match status" value="1"/>
</dbReference>
<keyword evidence="8 13" id="KW-0548">Nucleotidyltransferase</keyword>
<feature type="binding site" evidence="14">
    <location>
        <position position="109"/>
    </location>
    <ligand>
        <name>ATP</name>
        <dbReference type="ChEBI" id="CHEBI:30616"/>
    </ligand>
</feature>
<keyword evidence="9 13" id="KW-0547">Nucleotide-binding</keyword>
<evidence type="ECO:0000256" key="2">
    <source>
        <dbReference type="ARBA" id="ARBA00007663"/>
    </source>
</evidence>
<feature type="binding site" evidence="14">
    <location>
        <position position="28"/>
    </location>
    <ligand>
        <name>L-threonine</name>
        <dbReference type="ChEBI" id="CHEBI:57926"/>
    </ligand>
</feature>
<dbReference type="InterPro" id="IPR050156">
    <property type="entry name" value="TC-AMP_synthase_SUA5"/>
</dbReference>
<sequence length="311" mass="32075">MRTRLFQDPVDAAAVLRDGGLCAIPTETVYGLAARADEASAVARVFEAKGRPSDNPLIVHLGDAAEADVIAHVTEVGRALLDAFAPGPLTVVLPARLGLPPAVTAGLDTVAIRVPAAPLALAVLGKTGPLVAPSANRSGRPSPTTWEAVIDDLDGRIGAVLQGPPTDVGIESTVVDATGDTPLILRPGAVTLDALRALVPNARAVDPGAEAARRSPGTRHRHYAPRARVRLVHSVDQAEPAPEAAWIGVSEPPPGYAQVTACADAADYARRLFDAFRRADAAGLGRIDAEVVPEVGIGVALLDRLRRAAAG</sequence>
<feature type="binding site" evidence="14">
    <location>
        <position position="172"/>
    </location>
    <ligand>
        <name>L-threonine</name>
        <dbReference type="ChEBI" id="CHEBI:57926"/>
    </ligand>
</feature>
<dbReference type="OrthoDB" id="9814580at2"/>
<dbReference type="InterPro" id="IPR006070">
    <property type="entry name" value="Sua5-like_dom"/>
</dbReference>
<dbReference type="GO" id="GO:0000049">
    <property type="term" value="F:tRNA binding"/>
    <property type="evidence" value="ECO:0007669"/>
    <property type="project" value="TreeGrafter"/>
</dbReference>
<dbReference type="GO" id="GO:0003725">
    <property type="term" value="F:double-stranded RNA binding"/>
    <property type="evidence" value="ECO:0007669"/>
    <property type="project" value="UniProtKB-UniRule"/>
</dbReference>
<dbReference type="PROSITE" id="PS51163">
    <property type="entry name" value="YRDC"/>
    <property type="match status" value="1"/>
</dbReference>
<dbReference type="InterPro" id="IPR010923">
    <property type="entry name" value="T(6)A37_SUA5"/>
</dbReference>
<dbReference type="Gene3D" id="3.40.50.11030">
    <property type="entry name" value="Threonylcarbamoyl-AMP synthase, C-terminal domain"/>
    <property type="match status" value="1"/>
</dbReference>